<dbReference type="InterPro" id="IPR025591">
    <property type="entry name" value="RloB"/>
</dbReference>
<accession>A0A8I0Q2Z5</accession>
<dbReference type="EMBL" id="PKLF01000015">
    <property type="protein sequence ID" value="MBE8613850.1"/>
    <property type="molecule type" value="Genomic_DNA"/>
</dbReference>
<organism evidence="1 2">
    <name type="scientific">Morganella morganii</name>
    <name type="common">Proteus morganii</name>
    <dbReference type="NCBI Taxonomy" id="582"/>
    <lineage>
        <taxon>Bacteria</taxon>
        <taxon>Pseudomonadati</taxon>
        <taxon>Pseudomonadota</taxon>
        <taxon>Gammaproteobacteria</taxon>
        <taxon>Enterobacterales</taxon>
        <taxon>Morganellaceae</taxon>
        <taxon>Morganella</taxon>
    </lineage>
</organism>
<dbReference type="RefSeq" id="WP_193830080.1">
    <property type="nucleotide sequence ID" value="NZ_PKLF01000015.1"/>
</dbReference>
<reference evidence="1" key="1">
    <citation type="submission" date="2017-12" db="EMBL/GenBank/DDBJ databases">
        <title>Genome sequencing and analysis.</title>
        <authorList>
            <person name="Huang Y.-T."/>
        </authorList>
    </citation>
    <scope>NUCLEOTIDE SEQUENCE</scope>
    <source>
        <strain evidence="1">VGH116</strain>
    </source>
</reference>
<sequence length="196" mass="22689">MKLKQRKIDSKDTEKKVLIVCEGERTEPSYFMKFKANTKCEIVGAGCNTVSVVEKAIDLLSTGKFKEAWCVFDRDSFPKERVKNALTLARQNDINIAFSNESFELWYILHFAYLDTKITRSDYVKALTNYLGKSYKKNDADMYQTLLQHQHQAIERSKRLYTEMVRPGACECDSYPYTTIHTLVERLNKLGQEIGS</sequence>
<dbReference type="Pfam" id="PF13707">
    <property type="entry name" value="RloB"/>
    <property type="match status" value="1"/>
</dbReference>
<protein>
    <submittedName>
        <fullName evidence="1">Abortive phage infection protein</fullName>
    </submittedName>
</protein>
<evidence type="ECO:0000313" key="2">
    <source>
        <dbReference type="Proteomes" id="UP000650477"/>
    </source>
</evidence>
<evidence type="ECO:0000313" key="1">
    <source>
        <dbReference type="EMBL" id="MBE8613850.1"/>
    </source>
</evidence>
<gene>
    <name evidence="1" type="ORF">CYG68_15785</name>
</gene>
<comment type="caution">
    <text evidence="1">The sequence shown here is derived from an EMBL/GenBank/DDBJ whole genome shotgun (WGS) entry which is preliminary data.</text>
</comment>
<proteinExistence type="predicted"/>
<dbReference type="AlphaFoldDB" id="A0A8I0Q2Z5"/>
<name>A0A8I0Q2Z5_MORMO</name>
<dbReference type="Proteomes" id="UP000650477">
    <property type="component" value="Unassembled WGS sequence"/>
</dbReference>